<dbReference type="GO" id="GO:0043516">
    <property type="term" value="P:regulation of DNA damage response, signal transduction by p53 class mediator"/>
    <property type="evidence" value="ECO:0007669"/>
    <property type="project" value="TreeGrafter"/>
</dbReference>
<dbReference type="PANTHER" id="PTHR46167">
    <property type="entry name" value="N-LYSINE METHYLTRANSFERASE KMT5A"/>
    <property type="match status" value="1"/>
</dbReference>
<dbReference type="InterPro" id="IPR001214">
    <property type="entry name" value="SET_dom"/>
</dbReference>
<feature type="domain" description="SET" evidence="1">
    <location>
        <begin position="108"/>
        <end position="245"/>
    </location>
</feature>
<evidence type="ECO:0000313" key="2">
    <source>
        <dbReference type="EMBL" id="CAG2230246.1"/>
    </source>
</evidence>
<dbReference type="Pfam" id="PF00856">
    <property type="entry name" value="SET"/>
    <property type="match status" value="1"/>
</dbReference>
<dbReference type="Gene3D" id="2.170.270.10">
    <property type="entry name" value="SET domain"/>
    <property type="match status" value="1"/>
</dbReference>
<comment type="caution">
    <text evidence="2">The sequence shown here is derived from an EMBL/GenBank/DDBJ whole genome shotgun (WGS) entry which is preliminary data.</text>
</comment>
<evidence type="ECO:0000259" key="1">
    <source>
        <dbReference type="PROSITE" id="PS50280"/>
    </source>
</evidence>
<dbReference type="InterPro" id="IPR046341">
    <property type="entry name" value="SET_dom_sf"/>
</dbReference>
<dbReference type="GO" id="GO:0005634">
    <property type="term" value="C:nucleus"/>
    <property type="evidence" value="ECO:0007669"/>
    <property type="project" value="TreeGrafter"/>
</dbReference>
<dbReference type="SMART" id="SM00317">
    <property type="entry name" value="SET"/>
    <property type="match status" value="1"/>
</dbReference>
<dbReference type="OrthoDB" id="6069991at2759"/>
<name>A0A8S3TGN9_MYTED</name>
<evidence type="ECO:0000313" key="3">
    <source>
        <dbReference type="Proteomes" id="UP000683360"/>
    </source>
</evidence>
<dbReference type="GO" id="GO:0042799">
    <property type="term" value="F:histone H4K20 methyltransferase activity"/>
    <property type="evidence" value="ECO:0007669"/>
    <property type="project" value="TreeGrafter"/>
</dbReference>
<proteinExistence type="predicted"/>
<dbReference type="PROSITE" id="PS50280">
    <property type="entry name" value="SET"/>
    <property type="match status" value="1"/>
</dbReference>
<dbReference type="EMBL" id="CAJPWZ010002056">
    <property type="protein sequence ID" value="CAG2230246.1"/>
    <property type="molecule type" value="Genomic_DNA"/>
</dbReference>
<accession>A0A8S3TGN9</accession>
<dbReference type="AlphaFoldDB" id="A0A8S3TGN9"/>
<sequence length="260" mass="30210">MPRNPNLRGTNRHPRDVGAFVPYIEDFVKLLKSSDIAVKSTDLKGIYIRYVSARTEAVDLYYQASSGFYRRFKKLAIKYKIKISTKPRGYYVDLPRISRKTVYCTTEESISGRQFFERKFVNKNVGCGVFAVCNIPSNFHLTEYKGQWITKSENEEREKEYTENNYPPVAVFDPEKSLVLDANRNKRGDLFEEKENLARYFNHSKQFPNCKLISVKHKKGLSYKKLFLVSKVAIPKGAELVWDYGETNRDSILTNPWLNG</sequence>
<protein>
    <recommendedName>
        <fullName evidence="1">SET domain-containing protein</fullName>
    </recommendedName>
</protein>
<dbReference type="GO" id="GO:0005700">
    <property type="term" value="C:polytene chromosome"/>
    <property type="evidence" value="ECO:0007669"/>
    <property type="project" value="TreeGrafter"/>
</dbReference>
<dbReference type="PANTHER" id="PTHR46167:SF1">
    <property type="entry name" value="N-LYSINE METHYLTRANSFERASE KMT5A"/>
    <property type="match status" value="1"/>
</dbReference>
<dbReference type="InterPro" id="IPR051760">
    <property type="entry name" value="KMT5A"/>
</dbReference>
<dbReference type="SUPFAM" id="SSF82199">
    <property type="entry name" value="SET domain"/>
    <property type="match status" value="1"/>
</dbReference>
<dbReference type="Proteomes" id="UP000683360">
    <property type="component" value="Unassembled WGS sequence"/>
</dbReference>
<organism evidence="2 3">
    <name type="scientific">Mytilus edulis</name>
    <name type="common">Blue mussel</name>
    <dbReference type="NCBI Taxonomy" id="6550"/>
    <lineage>
        <taxon>Eukaryota</taxon>
        <taxon>Metazoa</taxon>
        <taxon>Spiralia</taxon>
        <taxon>Lophotrochozoa</taxon>
        <taxon>Mollusca</taxon>
        <taxon>Bivalvia</taxon>
        <taxon>Autobranchia</taxon>
        <taxon>Pteriomorphia</taxon>
        <taxon>Mytilida</taxon>
        <taxon>Mytiloidea</taxon>
        <taxon>Mytilidae</taxon>
        <taxon>Mytilinae</taxon>
        <taxon>Mytilus</taxon>
    </lineage>
</organism>
<reference evidence="2" key="1">
    <citation type="submission" date="2021-03" db="EMBL/GenBank/DDBJ databases">
        <authorList>
            <person name="Bekaert M."/>
        </authorList>
    </citation>
    <scope>NUCLEOTIDE SEQUENCE</scope>
</reference>
<dbReference type="GO" id="GO:0006357">
    <property type="term" value="P:regulation of transcription by RNA polymerase II"/>
    <property type="evidence" value="ECO:0007669"/>
    <property type="project" value="TreeGrafter"/>
</dbReference>
<keyword evidence="3" id="KW-1185">Reference proteome</keyword>
<gene>
    <name evidence="2" type="ORF">MEDL_43128</name>
</gene>